<dbReference type="InterPro" id="IPR001763">
    <property type="entry name" value="Rhodanese-like_dom"/>
</dbReference>
<dbReference type="OrthoDB" id="9815890at2"/>
<dbReference type="SUPFAM" id="SSF52821">
    <property type="entry name" value="Rhodanese/Cell cycle control phosphatase"/>
    <property type="match status" value="1"/>
</dbReference>
<keyword evidence="3" id="KW-0808">Transferase</keyword>
<evidence type="ECO:0000259" key="2">
    <source>
        <dbReference type="PROSITE" id="PS50206"/>
    </source>
</evidence>
<gene>
    <name evidence="3" type="ORF">CVT23_14800</name>
</gene>
<dbReference type="GO" id="GO:0016740">
    <property type="term" value="F:transferase activity"/>
    <property type="evidence" value="ECO:0007669"/>
    <property type="project" value="UniProtKB-KW"/>
</dbReference>
<dbReference type="Pfam" id="PF00581">
    <property type="entry name" value="Rhodanese"/>
    <property type="match status" value="1"/>
</dbReference>
<evidence type="ECO:0000256" key="1">
    <source>
        <dbReference type="SAM" id="MobiDB-lite"/>
    </source>
</evidence>
<dbReference type="RefSeq" id="WP_109795002.1">
    <property type="nucleotide sequence ID" value="NZ_PHIG01000038.1"/>
</dbReference>
<evidence type="ECO:0000313" key="4">
    <source>
        <dbReference type="Proteomes" id="UP000229498"/>
    </source>
</evidence>
<sequence length="141" mass="15586">MTETGYAGDRSPAEVFEALKADPNAVLVDVRTVPEWQFVGVPDLTRLDRAALFVEWQSYPEMNVNLAFVDQVRAQGVTPEQPVYLLCRSGARSKAAAKALTEAGFAECYNVAEGFEGDKDDAGRRGNVGGWRHRGLPWRQQ</sequence>
<feature type="compositionally biased region" description="Basic residues" evidence="1">
    <location>
        <begin position="131"/>
        <end position="141"/>
    </location>
</feature>
<name>A0A2M9FZJ9_9PROT</name>
<dbReference type="InterPro" id="IPR036873">
    <property type="entry name" value="Rhodanese-like_dom_sf"/>
</dbReference>
<feature type="region of interest" description="Disordered" evidence="1">
    <location>
        <begin position="120"/>
        <end position="141"/>
    </location>
</feature>
<dbReference type="EMBL" id="PHIG01000038">
    <property type="protein sequence ID" value="PJK28897.1"/>
    <property type="molecule type" value="Genomic_DNA"/>
</dbReference>
<reference evidence="3 4" key="1">
    <citation type="submission" date="2017-11" db="EMBL/GenBank/DDBJ databases">
        <title>Draft genome sequence of Rhizobiales bacterium SY3-13.</title>
        <authorList>
            <person name="Sun C."/>
        </authorList>
    </citation>
    <scope>NUCLEOTIDE SEQUENCE [LARGE SCALE GENOMIC DNA]</scope>
    <source>
        <strain evidence="3 4">SY3-13</strain>
    </source>
</reference>
<dbReference type="AlphaFoldDB" id="A0A2M9FZJ9"/>
<dbReference type="InterPro" id="IPR044240">
    <property type="entry name" value="STR4-like"/>
</dbReference>
<feature type="domain" description="Rhodanese" evidence="2">
    <location>
        <begin position="21"/>
        <end position="127"/>
    </location>
</feature>
<dbReference type="PANTHER" id="PTHR47377">
    <property type="entry name" value="RHODANESE-LIKE DOMAIN-CONTAINING PROTEIN 4, CHLOROPLASTIC"/>
    <property type="match status" value="1"/>
</dbReference>
<dbReference type="Proteomes" id="UP000229498">
    <property type="component" value="Unassembled WGS sequence"/>
</dbReference>
<comment type="caution">
    <text evidence="3">The sequence shown here is derived from an EMBL/GenBank/DDBJ whole genome shotgun (WGS) entry which is preliminary data.</text>
</comment>
<evidence type="ECO:0000313" key="3">
    <source>
        <dbReference type="EMBL" id="PJK28897.1"/>
    </source>
</evidence>
<keyword evidence="4" id="KW-1185">Reference proteome</keyword>
<accession>A0A2M9FZJ9</accession>
<proteinExistence type="predicted"/>
<dbReference type="Gene3D" id="3.40.250.10">
    <property type="entry name" value="Rhodanese-like domain"/>
    <property type="match status" value="1"/>
</dbReference>
<protein>
    <submittedName>
        <fullName evidence="3">Sulfurtransferase</fullName>
    </submittedName>
</protein>
<dbReference type="PANTHER" id="PTHR47377:SF1">
    <property type="entry name" value="RHODANESE-LIKE DOMAIN-CONTAINING PROTEIN 4, CHLOROPLASTIC"/>
    <property type="match status" value="1"/>
</dbReference>
<organism evidence="3 4">
    <name type="scientific">Minwuia thermotolerans</name>
    <dbReference type="NCBI Taxonomy" id="2056226"/>
    <lineage>
        <taxon>Bacteria</taxon>
        <taxon>Pseudomonadati</taxon>
        <taxon>Pseudomonadota</taxon>
        <taxon>Alphaproteobacteria</taxon>
        <taxon>Minwuiales</taxon>
        <taxon>Minwuiaceae</taxon>
        <taxon>Minwuia</taxon>
    </lineage>
</organism>
<dbReference type="SMART" id="SM00450">
    <property type="entry name" value="RHOD"/>
    <property type="match status" value="1"/>
</dbReference>
<dbReference type="PROSITE" id="PS50206">
    <property type="entry name" value="RHODANESE_3"/>
    <property type="match status" value="1"/>
</dbReference>
<dbReference type="CDD" id="cd01522">
    <property type="entry name" value="RHOD_1"/>
    <property type="match status" value="1"/>
</dbReference>